<evidence type="ECO:0000313" key="2">
    <source>
        <dbReference type="EMBL" id="TCN34337.1"/>
    </source>
</evidence>
<organism evidence="2 3">
    <name type="scientific">Shinella granuli</name>
    <dbReference type="NCBI Taxonomy" id="323621"/>
    <lineage>
        <taxon>Bacteria</taxon>
        <taxon>Pseudomonadati</taxon>
        <taxon>Pseudomonadota</taxon>
        <taxon>Alphaproteobacteria</taxon>
        <taxon>Hyphomicrobiales</taxon>
        <taxon>Rhizobiaceae</taxon>
        <taxon>Shinella</taxon>
    </lineage>
</organism>
<gene>
    <name evidence="2" type="ORF">EV665_13721</name>
</gene>
<dbReference type="AlphaFoldDB" id="A0A4R2C1S9"/>
<dbReference type="EMBL" id="SLVX01000037">
    <property type="protein sequence ID" value="TCN34337.1"/>
    <property type="molecule type" value="Genomic_DNA"/>
</dbReference>
<proteinExistence type="predicted"/>
<evidence type="ECO:0000256" key="1">
    <source>
        <dbReference type="SAM" id="SignalP"/>
    </source>
</evidence>
<reference evidence="2 3" key="1">
    <citation type="submission" date="2019-03" db="EMBL/GenBank/DDBJ databases">
        <title>Genomic Encyclopedia of Type Strains, Phase IV (KMG-IV): sequencing the most valuable type-strain genomes for metagenomic binning, comparative biology and taxonomic classification.</title>
        <authorList>
            <person name="Goeker M."/>
        </authorList>
    </citation>
    <scope>NUCLEOTIDE SEQUENCE [LARGE SCALE GENOMIC DNA]</scope>
    <source>
        <strain evidence="2 3">DSM 18401</strain>
    </source>
</reference>
<evidence type="ECO:0000313" key="3">
    <source>
        <dbReference type="Proteomes" id="UP000295351"/>
    </source>
</evidence>
<keyword evidence="3" id="KW-1185">Reference proteome</keyword>
<sequence length="923" mass="101025">MKIFKSLAMAFAISVAASHAVAQTPVSASVDSGVSDVAGQWQGSISCRGDEVNFDLELEADGALLRGSLRFQSGDVSGSHAVTGRYTPRTRSLTIIPGSWQERPAGWRAATISAILHENGLSLKGSANACGPDSGTHDLIAKRPGAEEETPAAAARFVPSLGGPFEGHWTGRCIGERREFIISMDVLQEEDTVIAFMKPKDFRPQQLRGRIVDGKANLVNLALAQTYQALELSLGADERMTGRKTDGGANCNKIELQRQGPAQTPSLAGKEWLTGDWAGYYAGDGPNNQRRFFEEWSYRPTFAGNAALLTIGEADGQAYGYFRLASPPEMSAERQDNYWITLRPLFTDGDGRIVFSMSKLHRSEGRSYAKTGPINIVASPFGSDEGLLVERYRFPGKPVLFHMQAVAPESRLLSHPTEGPPLRLSDAMTGTLVEAQTLDQQCELLGNWMSDIADRENLGRMQVRDARQRILPILYDEQFVPLAGLPFSLLESYERWTFLTWLRTACPSRMGWPRYPSASVEDVFRGDDYHKTVGMLVDHQESGGWAEEVVAELSALPDEPDALARIDAIEKGVEARKAELEISRLDEVRAAISTKRNAVAYAAFLVRFEDMDALPDETDSLVHLAKLAKEARGLILPPDANITTRLREKVMKIISPQLDSALHEMTALPTSLESLTRANAIFRDVGAMMGQAEEAVSPLNERERLGQLRERRDALQADPQIRALLVAELDRARTSNDPVVATENAIFGIFGKYEPAGLAPLLAQAREQAAIASIVVVDRAGAFEDASGPSAAEIASFVYRRVKAAAEAQKAKEAACRNGNANNPLEALHCLPIVVGDEFMGGLRPRLVRVEKIGCETLRTGVKYICRFLQHVEIYSGNAGPASPDIVRDYLGTILPGGYNGEVRTAEFERMNATGDAQWRVVW</sequence>
<accession>A0A4R2C1S9</accession>
<feature type="signal peptide" evidence="1">
    <location>
        <begin position="1"/>
        <end position="22"/>
    </location>
</feature>
<feature type="chain" id="PRO_5020261380" evidence="1">
    <location>
        <begin position="23"/>
        <end position="923"/>
    </location>
</feature>
<name>A0A4R2C1S9_SHIGR</name>
<protein>
    <submittedName>
        <fullName evidence="2">Uncharacterized protein</fullName>
    </submittedName>
</protein>
<dbReference type="RefSeq" id="WP_133036878.1">
    <property type="nucleotide sequence ID" value="NZ_BAABEI010000003.1"/>
</dbReference>
<keyword evidence="1" id="KW-0732">Signal</keyword>
<dbReference type="Proteomes" id="UP000295351">
    <property type="component" value="Unassembled WGS sequence"/>
</dbReference>
<comment type="caution">
    <text evidence="2">The sequence shown here is derived from an EMBL/GenBank/DDBJ whole genome shotgun (WGS) entry which is preliminary data.</text>
</comment>